<name>A0A425BX20_9STRA</name>
<evidence type="ECO:0000256" key="1">
    <source>
        <dbReference type="SAM" id="MobiDB-lite"/>
    </source>
</evidence>
<reference evidence="2 3" key="1">
    <citation type="submission" date="2018-06" db="EMBL/GenBank/DDBJ databases">
        <title>Comparative genomics of downy mildews reveals potential adaptations to biotrophy.</title>
        <authorList>
            <person name="Fletcher K."/>
            <person name="Klosterman S.J."/>
            <person name="Derevnina L."/>
            <person name="Martin F."/>
            <person name="Koike S."/>
            <person name="Reyes Chin-Wo S."/>
            <person name="Mou B."/>
            <person name="Michelmore R."/>
        </authorList>
    </citation>
    <scope>NUCLEOTIDE SEQUENCE [LARGE SCALE GENOMIC DNA]</scope>
    <source>
        <strain evidence="2 3">R13</strain>
    </source>
</reference>
<evidence type="ECO:0000313" key="3">
    <source>
        <dbReference type="Proteomes" id="UP000286097"/>
    </source>
</evidence>
<accession>A0A425BX20</accession>
<proteinExistence type="predicted"/>
<feature type="region of interest" description="Disordered" evidence="1">
    <location>
        <begin position="20"/>
        <end position="41"/>
    </location>
</feature>
<dbReference type="EMBL" id="QKXF01000746">
    <property type="protein sequence ID" value="RQM09293.1"/>
    <property type="molecule type" value="Genomic_DNA"/>
</dbReference>
<sequence>MKRVRELVFDEMLSKYKFRPQTKTGKEGEKEGTNMEEDERGEHKVFEKVELALVQHCIFAIASANATIERKRSALYTLYKNFLTITRVDSFQAVQKEADKSKKKQKEENSAAIETVKKIAKDEKACAKNVQSKKRRIQMEAKVDAEAEIKKIEAVKEEKKEAASPKKKTRKQKIATEAKVEKIEMMKMVKLEKQEVKEMETKLVEKESFTSVEDKESAKEQAKVKKENFETKKETYVKVTNYEW</sequence>
<feature type="compositionally biased region" description="Basic and acidic residues" evidence="1">
    <location>
        <begin position="24"/>
        <end position="33"/>
    </location>
</feature>
<dbReference type="AlphaFoldDB" id="A0A425BX20"/>
<organism evidence="2 3">
    <name type="scientific">Peronospora effusa</name>
    <dbReference type="NCBI Taxonomy" id="542832"/>
    <lineage>
        <taxon>Eukaryota</taxon>
        <taxon>Sar</taxon>
        <taxon>Stramenopiles</taxon>
        <taxon>Oomycota</taxon>
        <taxon>Peronosporomycetes</taxon>
        <taxon>Peronosporales</taxon>
        <taxon>Peronosporaceae</taxon>
        <taxon>Peronospora</taxon>
    </lineage>
</organism>
<dbReference type="VEuPathDB" id="FungiDB:DD237_008483"/>
<comment type="caution">
    <text evidence="2">The sequence shown here is derived from an EMBL/GenBank/DDBJ whole genome shotgun (WGS) entry which is preliminary data.</text>
</comment>
<dbReference type="Proteomes" id="UP000286097">
    <property type="component" value="Unassembled WGS sequence"/>
</dbReference>
<protein>
    <submittedName>
        <fullName evidence="2">Uncharacterized protein</fullName>
    </submittedName>
</protein>
<gene>
    <name evidence="2" type="ORF">DD237_008483</name>
</gene>
<evidence type="ECO:0000313" key="2">
    <source>
        <dbReference type="EMBL" id="RQM09293.1"/>
    </source>
</evidence>